<feature type="binding site" evidence="4">
    <location>
        <begin position="135"/>
        <end position="136"/>
    </location>
    <ligand>
        <name>acetyl-CoA</name>
        <dbReference type="ChEBI" id="CHEBI:57288"/>
    </ligand>
</feature>
<reference evidence="7 8" key="1">
    <citation type="submission" date="2020-07" db="EMBL/GenBank/DDBJ databases">
        <title>Sequencing the genomes of 1000 actinobacteria strains.</title>
        <authorList>
            <person name="Klenk H.-P."/>
        </authorList>
    </citation>
    <scope>NUCLEOTIDE SEQUENCE [LARGE SCALE GENOMIC DNA]</scope>
    <source>
        <strain evidence="7 8">DSM 44749</strain>
    </source>
</reference>
<dbReference type="InterPro" id="IPR025559">
    <property type="entry name" value="Eis_dom"/>
</dbReference>
<dbReference type="InterPro" id="IPR051554">
    <property type="entry name" value="Acetyltransferase_Eis"/>
</dbReference>
<keyword evidence="3 4" id="KW-0012">Acyltransferase</keyword>
<evidence type="ECO:0000256" key="5">
    <source>
        <dbReference type="SAM" id="MobiDB-lite"/>
    </source>
</evidence>
<feature type="binding site" evidence="4">
    <location>
        <begin position="107"/>
        <end position="112"/>
    </location>
    <ligand>
        <name>acetyl-CoA</name>
        <dbReference type="ChEBI" id="CHEBI:57288"/>
    </ligand>
</feature>
<dbReference type="InterPro" id="IPR000182">
    <property type="entry name" value="GNAT_dom"/>
</dbReference>
<dbReference type="InterPro" id="IPR022902">
    <property type="entry name" value="NAcTrfase_Eis"/>
</dbReference>
<organism evidence="7 8">
    <name type="scientific">Pseudonocardia alni</name>
    <name type="common">Amycolata alni</name>
    <dbReference type="NCBI Taxonomy" id="33907"/>
    <lineage>
        <taxon>Bacteria</taxon>
        <taxon>Bacillati</taxon>
        <taxon>Actinomycetota</taxon>
        <taxon>Actinomycetes</taxon>
        <taxon>Pseudonocardiales</taxon>
        <taxon>Pseudonocardiaceae</taxon>
        <taxon>Pseudonocardia</taxon>
    </lineage>
</organism>
<evidence type="ECO:0000256" key="2">
    <source>
        <dbReference type="ARBA" id="ARBA00022679"/>
    </source>
</evidence>
<dbReference type="Pfam" id="PF13530">
    <property type="entry name" value="SCP2_2"/>
    <property type="match status" value="1"/>
</dbReference>
<accession>A0A852W065</accession>
<dbReference type="Pfam" id="PF13527">
    <property type="entry name" value="Acetyltransf_9"/>
    <property type="match status" value="1"/>
</dbReference>
<feature type="active site" description="Proton acceptor; via carboxylate" evidence="4">
    <location>
        <position position="421"/>
    </location>
</feature>
<dbReference type="RefSeq" id="WP_312888172.1">
    <property type="nucleotide sequence ID" value="NZ_BAAAJZ010000011.1"/>
</dbReference>
<dbReference type="InterPro" id="IPR036527">
    <property type="entry name" value="SCP2_sterol-bd_dom_sf"/>
</dbReference>
<feature type="binding site" evidence="4">
    <location>
        <begin position="99"/>
        <end position="101"/>
    </location>
    <ligand>
        <name>acetyl-CoA</name>
        <dbReference type="ChEBI" id="CHEBI:57288"/>
    </ligand>
</feature>
<dbReference type="Proteomes" id="UP000549695">
    <property type="component" value="Unassembled WGS sequence"/>
</dbReference>
<dbReference type="GO" id="GO:0034069">
    <property type="term" value="F:aminoglycoside N-acetyltransferase activity"/>
    <property type="evidence" value="ECO:0007669"/>
    <property type="project" value="TreeGrafter"/>
</dbReference>
<dbReference type="PROSITE" id="PS51186">
    <property type="entry name" value="GNAT"/>
    <property type="match status" value="1"/>
</dbReference>
<comment type="similarity">
    <text evidence="1 4">Belongs to the acetyltransferase Eis family.</text>
</comment>
<dbReference type="Pfam" id="PF17668">
    <property type="entry name" value="Acetyltransf_17"/>
    <property type="match status" value="1"/>
</dbReference>
<sequence length="421" mass="44281">MSPDDPFAPYPAPPTVAPHTVRTLTDPADRRRAFDLFLGTLHHGPVTDDAWEAHGQAPDEHWLGVADPSGALVGSAYSFPTRLTLPGGARVPAAAVSGVGVRPDRTRAGRLTALMRAQLTAARDRGDVAAVLRASEAGIYGRYGYGVASRADQVRVTAGAAWRPEAPAGGTVRMLDPDEATALLPGLHERLAADRPGGMTRSARWWRRALRPAGPPAGEYKGVAVHTGTDGVDDGFVVWGVAEGDLATGGTDEVRLQQLWAAGPSATAGLWRFLTGLDLAGAVTSWARPLDEDLDLVLADSRAHRVTGRGDDLWLRLLDPDAALRARAWGPGGPVVLRVHDAFLGDTGTWRLADGAAEPAAGTDPDLECTVDALAAAFLGDRSPSSLVAAGRWREHTPGARVRADALFSVPGPAPWCGTFF</sequence>
<keyword evidence="2 4" id="KW-0808">Transferase</keyword>
<feature type="region of interest" description="Disordered" evidence="5">
    <location>
        <begin position="1"/>
        <end position="20"/>
    </location>
</feature>
<dbReference type="Gene3D" id="3.40.630.30">
    <property type="match status" value="2"/>
</dbReference>
<protein>
    <submittedName>
        <fullName evidence="7">Acetyltransferase</fullName>
    </submittedName>
</protein>
<comment type="subunit">
    <text evidence="4">Homohexamer; trimer of dimers.</text>
</comment>
<dbReference type="InterPro" id="IPR041380">
    <property type="entry name" value="Acetyltransf_17"/>
</dbReference>
<dbReference type="HAMAP" id="MF_01812">
    <property type="entry name" value="Eis"/>
    <property type="match status" value="1"/>
</dbReference>
<evidence type="ECO:0000313" key="7">
    <source>
        <dbReference type="EMBL" id="NYF99814.1"/>
    </source>
</evidence>
<dbReference type="SUPFAM" id="SSF55718">
    <property type="entry name" value="SCP-like"/>
    <property type="match status" value="1"/>
</dbReference>
<evidence type="ECO:0000313" key="8">
    <source>
        <dbReference type="Proteomes" id="UP000549695"/>
    </source>
</evidence>
<proteinExistence type="inferred from homology"/>
<dbReference type="InterPro" id="IPR016181">
    <property type="entry name" value="Acyl_CoA_acyltransferase"/>
</dbReference>
<gene>
    <name evidence="7" type="ORF">HDA37_000100</name>
</gene>
<comment type="caution">
    <text evidence="7">The sequence shown here is derived from an EMBL/GenBank/DDBJ whole genome shotgun (WGS) entry which is preliminary data.</text>
</comment>
<evidence type="ECO:0000256" key="4">
    <source>
        <dbReference type="HAMAP-Rule" id="MF_01812"/>
    </source>
</evidence>
<feature type="compositionally biased region" description="Pro residues" evidence="5">
    <location>
        <begin position="1"/>
        <end position="16"/>
    </location>
</feature>
<evidence type="ECO:0000256" key="1">
    <source>
        <dbReference type="ARBA" id="ARBA00009213"/>
    </source>
</evidence>
<dbReference type="GO" id="GO:0030649">
    <property type="term" value="P:aminoglycoside antibiotic catabolic process"/>
    <property type="evidence" value="ECO:0007669"/>
    <property type="project" value="TreeGrafter"/>
</dbReference>
<keyword evidence="8" id="KW-1185">Reference proteome</keyword>
<dbReference type="EMBL" id="JACCCZ010000001">
    <property type="protein sequence ID" value="NYF99814.1"/>
    <property type="molecule type" value="Genomic_DNA"/>
</dbReference>
<feature type="active site" description="Proton donor" evidence="4">
    <location>
        <position position="140"/>
    </location>
</feature>
<feature type="domain" description="N-acetyltransferase" evidence="6">
    <location>
        <begin position="19"/>
        <end position="169"/>
    </location>
</feature>
<name>A0A852W065_PSEA5</name>
<evidence type="ECO:0000256" key="3">
    <source>
        <dbReference type="ARBA" id="ARBA00023315"/>
    </source>
</evidence>
<dbReference type="SUPFAM" id="SSF55729">
    <property type="entry name" value="Acyl-CoA N-acyltransferases (Nat)"/>
    <property type="match status" value="1"/>
</dbReference>
<dbReference type="GeneID" id="98049945"/>
<dbReference type="AlphaFoldDB" id="A0A852W065"/>
<dbReference type="Gene3D" id="3.30.1050.10">
    <property type="entry name" value="SCP2 sterol-binding domain"/>
    <property type="match status" value="1"/>
</dbReference>
<dbReference type="PANTHER" id="PTHR37817">
    <property type="entry name" value="N-ACETYLTRANSFERASE EIS"/>
    <property type="match status" value="1"/>
</dbReference>
<evidence type="ECO:0000259" key="6">
    <source>
        <dbReference type="PROSITE" id="PS51186"/>
    </source>
</evidence>
<dbReference type="PANTHER" id="PTHR37817:SF1">
    <property type="entry name" value="N-ACETYLTRANSFERASE EIS"/>
    <property type="match status" value="1"/>
</dbReference>